<accession>A0ABU1V3K7</accession>
<evidence type="ECO:0000313" key="2">
    <source>
        <dbReference type="Proteomes" id="UP001253595"/>
    </source>
</evidence>
<dbReference type="InterPro" id="IPR011447">
    <property type="entry name" value="DUF1552"/>
</dbReference>
<gene>
    <name evidence="1" type="ORF">J2X05_004077</name>
</gene>
<proteinExistence type="predicted"/>
<dbReference type="Gene3D" id="3.40.720.10">
    <property type="entry name" value="Alkaline Phosphatase, subunit A"/>
    <property type="match status" value="1"/>
</dbReference>
<name>A0ABU1V3K7_9GAMM</name>
<comment type="caution">
    <text evidence="1">The sequence shown here is derived from an EMBL/GenBank/DDBJ whole genome shotgun (WGS) entry which is preliminary data.</text>
</comment>
<organism evidence="1 2">
    <name type="scientific">Cellvibrio fibrivorans</name>
    <dbReference type="NCBI Taxonomy" id="126350"/>
    <lineage>
        <taxon>Bacteria</taxon>
        <taxon>Pseudomonadati</taxon>
        <taxon>Pseudomonadota</taxon>
        <taxon>Gammaproteobacteria</taxon>
        <taxon>Cellvibrionales</taxon>
        <taxon>Cellvibrionaceae</taxon>
        <taxon>Cellvibrio</taxon>
    </lineage>
</organism>
<dbReference type="Proteomes" id="UP001253595">
    <property type="component" value="Unassembled WGS sequence"/>
</dbReference>
<dbReference type="RefSeq" id="WP_310075990.1">
    <property type="nucleotide sequence ID" value="NZ_JAVDVX010000010.1"/>
</dbReference>
<keyword evidence="2" id="KW-1185">Reference proteome</keyword>
<evidence type="ECO:0008006" key="3">
    <source>
        <dbReference type="Google" id="ProtNLM"/>
    </source>
</evidence>
<dbReference type="EMBL" id="JAVDVX010000010">
    <property type="protein sequence ID" value="MDR7092037.1"/>
    <property type="molecule type" value="Genomic_DNA"/>
</dbReference>
<sequence length="399" mass="42449">MRYRDCFDKERRDFLRIVQRAGISAGLLRASSLVAGVMLARTAEAQTGTPTKSCLVFSGGGCQKDRWYPVNGVFPEQSAPLQTHYSRIAMMKNASLTGAGHGIMFHRFDNASFSRDSFDVNMGRTIGANYPVKYLNVGTTEESQLSREGSANKPTITSPQTALDILFSGGTNTGTGTAPRKSIVDLHYPAVNSLKTKLGQHEKEKLDSHFTAIQEIEAAIGSGTGGGGGGSCPKPASTAVTGFDALAKLQTDIAVLALNCNLTASVSIAFGSDAHNHIFDKLGGRSSHQSHHFNQVQYSEDIAYMQSLTKNLLDKLNANGLLSSTTVFQMSDMGVADAHGNDDVPMILAGAGIAGGQLLDIGKKTQADIFHTLALKMRADQSPNSTAYRNWGGSIIAGL</sequence>
<dbReference type="SUPFAM" id="SSF53649">
    <property type="entry name" value="Alkaline phosphatase-like"/>
    <property type="match status" value="1"/>
</dbReference>
<dbReference type="InterPro" id="IPR017850">
    <property type="entry name" value="Alkaline_phosphatase_core_sf"/>
</dbReference>
<protein>
    <recommendedName>
        <fullName evidence="3">DUF1552 domain-containing protein</fullName>
    </recommendedName>
</protein>
<dbReference type="Pfam" id="PF07586">
    <property type="entry name" value="HXXSHH"/>
    <property type="match status" value="1"/>
</dbReference>
<evidence type="ECO:0000313" key="1">
    <source>
        <dbReference type="EMBL" id="MDR7092037.1"/>
    </source>
</evidence>
<reference evidence="1 2" key="1">
    <citation type="submission" date="2023-07" db="EMBL/GenBank/DDBJ databases">
        <title>Sorghum-associated microbial communities from plants grown in Nebraska, USA.</title>
        <authorList>
            <person name="Schachtman D."/>
        </authorList>
    </citation>
    <scope>NUCLEOTIDE SEQUENCE [LARGE SCALE GENOMIC DNA]</scope>
    <source>
        <strain evidence="1 2">BE190</strain>
    </source>
</reference>